<feature type="compositionally biased region" description="Basic and acidic residues" evidence="1">
    <location>
        <begin position="11"/>
        <end position="20"/>
    </location>
</feature>
<name>A0A7W8QCJ8_PARAM</name>
<keyword evidence="3" id="KW-1185">Reference proteome</keyword>
<organism evidence="2 3">
    <name type="scientific">Paraburkholderia atlantica</name>
    <dbReference type="NCBI Taxonomy" id="2654982"/>
    <lineage>
        <taxon>Bacteria</taxon>
        <taxon>Pseudomonadati</taxon>
        <taxon>Pseudomonadota</taxon>
        <taxon>Betaproteobacteria</taxon>
        <taxon>Burkholderiales</taxon>
        <taxon>Burkholderiaceae</taxon>
        <taxon>Paraburkholderia</taxon>
    </lineage>
</organism>
<sequence>MGATNMNCERTSLRKKERMSLHAKKRCSQRGISAESIRLVRAFGEQEFDGHGGMRYLMTSDAMAKLARVVGRTQRLDALAGMYVVVSADDETIVTASFRH</sequence>
<protein>
    <recommendedName>
        <fullName evidence="4">DUF4258 domain-containing protein</fullName>
    </recommendedName>
</protein>
<proteinExistence type="predicted"/>
<evidence type="ECO:0000313" key="3">
    <source>
        <dbReference type="Proteomes" id="UP000592780"/>
    </source>
</evidence>
<accession>A0A7W8QCJ8</accession>
<comment type="caution">
    <text evidence="2">The sequence shown here is derived from an EMBL/GenBank/DDBJ whole genome shotgun (WGS) entry which is preliminary data.</text>
</comment>
<dbReference type="AlphaFoldDB" id="A0A7W8QCJ8"/>
<dbReference type="EMBL" id="JACHDD010000009">
    <property type="protein sequence ID" value="MBB5427469.1"/>
    <property type="molecule type" value="Genomic_DNA"/>
</dbReference>
<gene>
    <name evidence="2" type="ORF">HDG40_005648</name>
</gene>
<feature type="region of interest" description="Disordered" evidence="1">
    <location>
        <begin position="1"/>
        <end position="21"/>
    </location>
</feature>
<dbReference type="Proteomes" id="UP000592780">
    <property type="component" value="Unassembled WGS sequence"/>
</dbReference>
<dbReference type="RefSeq" id="WP_184132083.1">
    <property type="nucleotide sequence ID" value="NZ_JACHDD010000009.1"/>
</dbReference>
<feature type="compositionally biased region" description="Polar residues" evidence="1">
    <location>
        <begin position="1"/>
        <end position="10"/>
    </location>
</feature>
<reference evidence="2 3" key="1">
    <citation type="submission" date="2020-08" db="EMBL/GenBank/DDBJ databases">
        <title>Genomic Encyclopedia of Type Strains, Phase IV (KMG-V): Genome sequencing to study the core and pangenomes of soil and plant-associated prokaryotes.</title>
        <authorList>
            <person name="Whitman W."/>
        </authorList>
    </citation>
    <scope>NUCLEOTIDE SEQUENCE [LARGE SCALE GENOMIC DNA]</scope>
    <source>
        <strain evidence="2 3">JPY158</strain>
    </source>
</reference>
<evidence type="ECO:0000256" key="1">
    <source>
        <dbReference type="SAM" id="MobiDB-lite"/>
    </source>
</evidence>
<evidence type="ECO:0000313" key="2">
    <source>
        <dbReference type="EMBL" id="MBB5427469.1"/>
    </source>
</evidence>
<evidence type="ECO:0008006" key="4">
    <source>
        <dbReference type="Google" id="ProtNLM"/>
    </source>
</evidence>